<reference evidence="2" key="1">
    <citation type="submission" date="2018-06" db="EMBL/GenBank/DDBJ databases">
        <authorList>
            <person name="Zhirakovskaya E."/>
        </authorList>
    </citation>
    <scope>NUCLEOTIDE SEQUENCE</scope>
</reference>
<dbReference type="Gene3D" id="2.120.10.60">
    <property type="entry name" value="Tricorn protease N-terminal domain"/>
    <property type="match status" value="1"/>
</dbReference>
<dbReference type="EMBL" id="UOED01000132">
    <property type="protein sequence ID" value="VAV99169.1"/>
    <property type="molecule type" value="Genomic_DNA"/>
</dbReference>
<organism evidence="2">
    <name type="scientific">hydrothermal vent metagenome</name>
    <dbReference type="NCBI Taxonomy" id="652676"/>
    <lineage>
        <taxon>unclassified sequences</taxon>
        <taxon>metagenomes</taxon>
        <taxon>ecological metagenomes</taxon>
    </lineage>
</organism>
<accession>A0A3B0S4J3</accession>
<evidence type="ECO:0000313" key="2">
    <source>
        <dbReference type="EMBL" id="VAV99169.1"/>
    </source>
</evidence>
<comment type="similarity">
    <text evidence="1">Belongs to the TolB family.</text>
</comment>
<dbReference type="PANTHER" id="PTHR36842">
    <property type="entry name" value="PROTEIN TOLB HOMOLOG"/>
    <property type="match status" value="1"/>
</dbReference>
<protein>
    <submittedName>
        <fullName evidence="2">TolB protein, periplasmic protein involved in the tonb-independent uptake of group A colicins</fullName>
    </submittedName>
</protein>
<dbReference type="AlphaFoldDB" id="A0A3B0S4J3"/>
<evidence type="ECO:0000256" key="1">
    <source>
        <dbReference type="ARBA" id="ARBA00009820"/>
    </source>
</evidence>
<dbReference type="Gene3D" id="2.120.10.30">
    <property type="entry name" value="TolB, C-terminal domain"/>
    <property type="match status" value="1"/>
</dbReference>
<dbReference type="PROSITE" id="PS51257">
    <property type="entry name" value="PROKAR_LIPOPROTEIN"/>
    <property type="match status" value="1"/>
</dbReference>
<name>A0A3B0S4J3_9ZZZZ</name>
<sequence length="366" mass="40888">MKISLKYGLLASFVLLTGCSEQATEQAKKPAVAEGTDYTLVTPKSVNDKELPIWMIPNMPESAEAYYGPDSYHVIAQTQDPDAVRPSSARAAGGALTWITTDDGKKKWRINDHGQDACSYIMPDGNQVVYTSTKDHPEMPVGNWSRETDYPQGAELYMADLDGKNVRRLTDNDVYDAEISVSPDGSKLAFTRQIDGKLDIWMMNSDGTNEHQLTFTDDWQEGAPFFLPDNKTLTMRAWKRSEHDISPTPMTVFTVDTETGKATPKTSDGWMNWAPYPTPDGKHYVFVRPLKDNPMNWEIYLGSLEGGDPVRLTYNDSFDGFPSVSPDGKKMLFTRSIGEHFMSDLYTFVMDISSLNVGPGNADVRE</sequence>
<dbReference type="InterPro" id="IPR011659">
    <property type="entry name" value="WD40"/>
</dbReference>
<dbReference type="PANTHER" id="PTHR36842:SF1">
    <property type="entry name" value="PROTEIN TOLB"/>
    <property type="match status" value="1"/>
</dbReference>
<gene>
    <name evidence="2" type="ORF">MNBD_ALPHA02-1463</name>
</gene>
<proteinExistence type="inferred from homology"/>
<dbReference type="SUPFAM" id="SSF82171">
    <property type="entry name" value="DPP6 N-terminal domain-like"/>
    <property type="match status" value="2"/>
</dbReference>
<dbReference type="InterPro" id="IPR011042">
    <property type="entry name" value="6-blade_b-propeller_TolB-like"/>
</dbReference>
<dbReference type="Pfam" id="PF07676">
    <property type="entry name" value="PD40"/>
    <property type="match status" value="2"/>
</dbReference>